<dbReference type="AlphaFoldDB" id="A0A075ASM7"/>
<dbReference type="HOGENOM" id="CLU_2211452_0_0_1"/>
<reference evidence="1 2" key="1">
    <citation type="journal article" date="2013" name="Curr. Biol.">
        <title>Shared signatures of parasitism and phylogenomics unite Cryptomycota and microsporidia.</title>
        <authorList>
            <person name="James T.Y."/>
            <person name="Pelin A."/>
            <person name="Bonen L."/>
            <person name="Ahrendt S."/>
            <person name="Sain D."/>
            <person name="Corradi N."/>
            <person name="Stajich J.E."/>
        </authorList>
    </citation>
    <scope>NUCLEOTIDE SEQUENCE [LARGE SCALE GENOMIC DNA]</scope>
    <source>
        <strain evidence="1 2">CSF55</strain>
    </source>
</reference>
<organism evidence="1 2">
    <name type="scientific">Rozella allomycis (strain CSF55)</name>
    <dbReference type="NCBI Taxonomy" id="988480"/>
    <lineage>
        <taxon>Eukaryota</taxon>
        <taxon>Fungi</taxon>
        <taxon>Fungi incertae sedis</taxon>
        <taxon>Cryptomycota</taxon>
        <taxon>Cryptomycota incertae sedis</taxon>
        <taxon>Rozella</taxon>
    </lineage>
</organism>
<gene>
    <name evidence="1" type="ORF">O9G_001119</name>
</gene>
<protein>
    <submittedName>
        <fullName evidence="1">Uncharacterized protein</fullName>
    </submittedName>
</protein>
<evidence type="ECO:0000313" key="1">
    <source>
        <dbReference type="EMBL" id="EPZ33150.1"/>
    </source>
</evidence>
<name>A0A075ASM7_ROZAC</name>
<accession>A0A075ASM7</accession>
<evidence type="ECO:0000313" key="2">
    <source>
        <dbReference type="Proteomes" id="UP000030755"/>
    </source>
</evidence>
<sequence length="107" mass="12904">MKFKLEDWNKKIKDCSIKVILDISGAKDNVYLKSMANEDYRKVEISGVDSIILEEWRIWFDSWDIDKIDLHHWYKKPLYNHQGATGLWPIPNLRFQKHWTIETILLE</sequence>
<proteinExistence type="predicted"/>
<dbReference type="Proteomes" id="UP000030755">
    <property type="component" value="Unassembled WGS sequence"/>
</dbReference>
<dbReference type="EMBL" id="KE561071">
    <property type="protein sequence ID" value="EPZ33150.1"/>
    <property type="molecule type" value="Genomic_DNA"/>
</dbReference>
<keyword evidence="2" id="KW-1185">Reference proteome</keyword>